<evidence type="ECO:0000313" key="2">
    <source>
        <dbReference type="Proteomes" id="UP000789366"/>
    </source>
</evidence>
<accession>A0ACA9KQ04</accession>
<keyword evidence="2" id="KW-1185">Reference proteome</keyword>
<sequence>MYRSRELKSEFGNTKRQLKEEENGQCDKEYEVEKIISWKKENGKDYYMIKWLGYDESHNTWEPIANLKNCTELLRDFKKFRATKRVTISDDDEYDNSASEEPEMITKRKESNNRASGSKKRMGVVSMMDEGHIDKIFKSDVDDERKNNVFSRPIKYPTQDEYGEPSNKTKNNIDHRLPAAIKYTKNRVASSSKVENDDPRRSNYVGLSSSPKNDVFNSSLVTDLKKENIETLSVSSLSENVPNIPKQESPESSKFELMCQKNLPPWSSGFSFELLSSKHKPASSRDQKANRKSDENLNTSATSIENNNREEFSQPMKKEHKESADLMDIDDQREPMLSFDTSVPVRVRADHQWCGRLYKKIIAENDCIEKLVKIRQTDKLVIEHVQPQKRLVKIIEHDAVDYGKESGNEPFYAIYLVSEPGERSNLHIESKELRKKEMIAVISLNSWVLFLIPSQITLCTQLRITRPKEPFIMLRYKKDKFPINYLMQWSSETLSDLEESNFVLIGKHSDDQISDFMTYIGASETNILDPHVDCILIYQGSFKRPPSPEVINYMDLRYKLGIKFYLIEEPGLIPNEILVSGGIVAITERALLKYDQILGNFKRFLDHNPNWELKIPTLILEKLQEKYLAKYNAHFYTVKRLCDEISFLVSKCDSIKYLLPDEIKNEVEIMTLDEFERKFVHICN</sequence>
<dbReference type="EMBL" id="CAJVPW010001548">
    <property type="protein sequence ID" value="CAG8486674.1"/>
    <property type="molecule type" value="Genomic_DNA"/>
</dbReference>
<comment type="caution">
    <text evidence="1">The sequence shown here is derived from an EMBL/GenBank/DDBJ whole genome shotgun (WGS) entry which is preliminary data.</text>
</comment>
<organism evidence="1 2">
    <name type="scientific">Cetraspora pellucida</name>
    <dbReference type="NCBI Taxonomy" id="1433469"/>
    <lineage>
        <taxon>Eukaryota</taxon>
        <taxon>Fungi</taxon>
        <taxon>Fungi incertae sedis</taxon>
        <taxon>Mucoromycota</taxon>
        <taxon>Glomeromycotina</taxon>
        <taxon>Glomeromycetes</taxon>
        <taxon>Diversisporales</taxon>
        <taxon>Gigasporaceae</taxon>
        <taxon>Cetraspora</taxon>
    </lineage>
</organism>
<reference evidence="1" key="1">
    <citation type="submission" date="2021-06" db="EMBL/GenBank/DDBJ databases">
        <authorList>
            <person name="Kallberg Y."/>
            <person name="Tangrot J."/>
            <person name="Rosling A."/>
        </authorList>
    </citation>
    <scope>NUCLEOTIDE SEQUENCE</scope>
    <source>
        <strain evidence="1">28 12/20/2015</strain>
    </source>
</reference>
<evidence type="ECO:0000313" key="1">
    <source>
        <dbReference type="EMBL" id="CAG8486674.1"/>
    </source>
</evidence>
<proteinExistence type="predicted"/>
<protein>
    <submittedName>
        <fullName evidence="1">14282_t:CDS:1</fullName>
    </submittedName>
</protein>
<dbReference type="Proteomes" id="UP000789366">
    <property type="component" value="Unassembled WGS sequence"/>
</dbReference>
<name>A0ACA9KQ04_9GLOM</name>
<gene>
    <name evidence="1" type="ORF">SPELUC_LOCUS2369</name>
</gene>